<sequence>MTQNLNRRFQTPLHHEYEQRIHCLHAHYTDVIERLEIQLQIQTANQHRYERSLCELRRANAILQARESELRERLQWKSSVGMPQKLVEIVDHYQKHMQNMSRETRTAQEWVIALAELVAGPKGETQSWDDWLNQSLEILQKRRVVQDKQTETLASPLQNPGC</sequence>
<protein>
    <submittedName>
        <fullName evidence="1">Uncharacterized protein</fullName>
    </submittedName>
</protein>
<evidence type="ECO:0000313" key="2">
    <source>
        <dbReference type="Proteomes" id="UP001140172"/>
    </source>
</evidence>
<evidence type="ECO:0000313" key="1">
    <source>
        <dbReference type="EMBL" id="KAJ2787278.1"/>
    </source>
</evidence>
<dbReference type="OrthoDB" id="5582252at2759"/>
<dbReference type="AlphaFoldDB" id="A0A9W8LN38"/>
<accession>A0A9W8LN38</accession>
<dbReference type="Proteomes" id="UP001140172">
    <property type="component" value="Unassembled WGS sequence"/>
</dbReference>
<organism evidence="1 2">
    <name type="scientific">Coemansia interrupta</name>
    <dbReference type="NCBI Taxonomy" id="1126814"/>
    <lineage>
        <taxon>Eukaryota</taxon>
        <taxon>Fungi</taxon>
        <taxon>Fungi incertae sedis</taxon>
        <taxon>Zoopagomycota</taxon>
        <taxon>Kickxellomycotina</taxon>
        <taxon>Kickxellomycetes</taxon>
        <taxon>Kickxellales</taxon>
        <taxon>Kickxellaceae</taxon>
        <taxon>Coemansia</taxon>
    </lineage>
</organism>
<gene>
    <name evidence="1" type="ORF">GGI15_000828</name>
</gene>
<dbReference type="EMBL" id="JANBUM010000027">
    <property type="protein sequence ID" value="KAJ2787278.1"/>
    <property type="molecule type" value="Genomic_DNA"/>
</dbReference>
<keyword evidence="2" id="KW-1185">Reference proteome</keyword>
<name>A0A9W8LN38_9FUNG</name>
<reference evidence="1" key="1">
    <citation type="submission" date="2022-07" db="EMBL/GenBank/DDBJ databases">
        <title>Phylogenomic reconstructions and comparative analyses of Kickxellomycotina fungi.</title>
        <authorList>
            <person name="Reynolds N.K."/>
            <person name="Stajich J.E."/>
            <person name="Barry K."/>
            <person name="Grigoriev I.V."/>
            <person name="Crous P."/>
            <person name="Smith M.E."/>
        </authorList>
    </citation>
    <scope>NUCLEOTIDE SEQUENCE</scope>
    <source>
        <strain evidence="1">BCRC 34489</strain>
    </source>
</reference>
<proteinExistence type="predicted"/>
<comment type="caution">
    <text evidence="1">The sequence shown here is derived from an EMBL/GenBank/DDBJ whole genome shotgun (WGS) entry which is preliminary data.</text>
</comment>